<dbReference type="EMBL" id="RXIC02000020">
    <property type="protein sequence ID" value="KAB1223925.1"/>
    <property type="molecule type" value="Genomic_DNA"/>
</dbReference>
<evidence type="ECO:0000313" key="2">
    <source>
        <dbReference type="EMBL" id="KAB1223925.1"/>
    </source>
</evidence>
<gene>
    <name evidence="2" type="ORF">CJ030_MR2G000640</name>
</gene>
<accession>A0A6A1WFA4</accession>
<sequence length="85" mass="9310">MVKALKLLTKRATTSVSVQSTLAANQEFFKLDLMKLVVDVSLIRKNLKIANRDEDSSTVSPQEDPMVVEQDADSVATTADVEEKG</sequence>
<proteinExistence type="predicted"/>
<feature type="region of interest" description="Disordered" evidence="1">
    <location>
        <begin position="52"/>
        <end position="85"/>
    </location>
</feature>
<protein>
    <submittedName>
        <fullName evidence="2">Uncharacterized protein</fullName>
    </submittedName>
</protein>
<name>A0A6A1WFA4_9ROSI</name>
<keyword evidence="3" id="KW-1185">Reference proteome</keyword>
<evidence type="ECO:0000313" key="3">
    <source>
        <dbReference type="Proteomes" id="UP000516437"/>
    </source>
</evidence>
<reference evidence="2 3" key="1">
    <citation type="journal article" date="2019" name="Plant Biotechnol. J.">
        <title>The red bayberry genome and genetic basis of sex determination.</title>
        <authorList>
            <person name="Jia H.M."/>
            <person name="Jia H.J."/>
            <person name="Cai Q.L."/>
            <person name="Wang Y."/>
            <person name="Zhao H.B."/>
            <person name="Yang W.F."/>
            <person name="Wang G.Y."/>
            <person name="Li Y.H."/>
            <person name="Zhan D.L."/>
            <person name="Shen Y.T."/>
            <person name="Niu Q.F."/>
            <person name="Chang L."/>
            <person name="Qiu J."/>
            <person name="Zhao L."/>
            <person name="Xie H.B."/>
            <person name="Fu W.Y."/>
            <person name="Jin J."/>
            <person name="Li X.W."/>
            <person name="Jiao Y."/>
            <person name="Zhou C.C."/>
            <person name="Tu T."/>
            <person name="Chai C.Y."/>
            <person name="Gao J.L."/>
            <person name="Fan L.J."/>
            <person name="van de Weg E."/>
            <person name="Wang J.Y."/>
            <person name="Gao Z.S."/>
        </authorList>
    </citation>
    <scope>NUCLEOTIDE SEQUENCE [LARGE SCALE GENOMIC DNA]</scope>
    <source>
        <tissue evidence="2">Leaves</tissue>
    </source>
</reference>
<organism evidence="2 3">
    <name type="scientific">Morella rubra</name>
    <name type="common">Chinese bayberry</name>
    <dbReference type="NCBI Taxonomy" id="262757"/>
    <lineage>
        <taxon>Eukaryota</taxon>
        <taxon>Viridiplantae</taxon>
        <taxon>Streptophyta</taxon>
        <taxon>Embryophyta</taxon>
        <taxon>Tracheophyta</taxon>
        <taxon>Spermatophyta</taxon>
        <taxon>Magnoliopsida</taxon>
        <taxon>eudicotyledons</taxon>
        <taxon>Gunneridae</taxon>
        <taxon>Pentapetalae</taxon>
        <taxon>rosids</taxon>
        <taxon>fabids</taxon>
        <taxon>Fagales</taxon>
        <taxon>Myricaceae</taxon>
        <taxon>Morella</taxon>
    </lineage>
</organism>
<dbReference type="AlphaFoldDB" id="A0A6A1WFA4"/>
<evidence type="ECO:0000256" key="1">
    <source>
        <dbReference type="SAM" id="MobiDB-lite"/>
    </source>
</evidence>
<dbReference type="Proteomes" id="UP000516437">
    <property type="component" value="Chromosome 2"/>
</dbReference>
<comment type="caution">
    <text evidence="2">The sequence shown here is derived from an EMBL/GenBank/DDBJ whole genome shotgun (WGS) entry which is preliminary data.</text>
</comment>